<proteinExistence type="inferred from homology"/>
<keyword evidence="2" id="KW-0479">Metal-binding</keyword>
<evidence type="ECO:0000256" key="3">
    <source>
        <dbReference type="ARBA" id="ARBA00023004"/>
    </source>
</evidence>
<dbReference type="Gene3D" id="3.40.50.11750">
    <property type="entry name" value="HypD, alpha/beta domain 1"/>
    <property type="match status" value="2"/>
</dbReference>
<keyword evidence="3" id="KW-0408">Iron</keyword>
<evidence type="ECO:0000313" key="5">
    <source>
        <dbReference type="Proteomes" id="UP001519921"/>
    </source>
</evidence>
<gene>
    <name evidence="4" type="primary">hypD</name>
    <name evidence="4" type="ORF">KYD98_04245</name>
</gene>
<evidence type="ECO:0000256" key="1">
    <source>
        <dbReference type="ARBA" id="ARBA00007888"/>
    </source>
</evidence>
<dbReference type="RefSeq" id="WP_219778339.1">
    <property type="nucleotide sequence ID" value="NZ_JAHXPT010000002.1"/>
</dbReference>
<dbReference type="Proteomes" id="UP001519921">
    <property type="component" value="Unassembled WGS sequence"/>
</dbReference>
<comment type="similarity">
    <text evidence="1">Belongs to the HypD family.</text>
</comment>
<sequence length="363" mass="40568">MYINNLKKSEEIEIALKLIKKIKEKATEIQEIRIMEVCGTHTKSIYDNGIDKLLPENIKLISGPGCPVCVTPQNYIDSAVELSRNKNIIITSFGDMIKIPGTKSSLREEKAIGRDIRIIYSPLDALKIAQENKTKEIVFLAVGFETTAPLIALTLKEAKINNINNFSILHSLKTMPNAMKALILDEKIKIDGFICPGHVATIIGSKVFEKLSKKYKLPMAVCGFKAIDILCGILSIIMMKEKDEYNCINFYKTFVKGFGNKKSKEILEEVFINGDSIWRGLGNIKNTGYMLKEEYSYFDANIRFVLKDKKIISNKNCICGEILKGIKIPKDCILFGKVCTPSNPIGPCMVSSEGSCGIVYENI</sequence>
<dbReference type="PIRSF" id="PIRSF005622">
    <property type="entry name" value="Hydrgn_mat_hypD"/>
    <property type="match status" value="1"/>
</dbReference>
<dbReference type="EMBL" id="JAHXPT010000002">
    <property type="protein sequence ID" value="MBW6409292.1"/>
    <property type="molecule type" value="Genomic_DNA"/>
</dbReference>
<accession>A0ABS7AKV9</accession>
<dbReference type="PANTHER" id="PTHR30149:SF0">
    <property type="entry name" value="HYDROGENASE MATURATION FACTOR HYPD"/>
    <property type="match status" value="1"/>
</dbReference>
<dbReference type="PANTHER" id="PTHR30149">
    <property type="entry name" value="HYDROGENASE PROTEIN ASSEMBLY PROTEIN HYPD"/>
    <property type="match status" value="1"/>
</dbReference>
<name>A0ABS7AKV9_9CLOT</name>
<comment type="caution">
    <text evidence="4">The sequence shown here is derived from an EMBL/GenBank/DDBJ whole genome shotgun (WGS) entry which is preliminary data.</text>
</comment>
<dbReference type="NCBIfam" id="TIGR00075">
    <property type="entry name" value="hypD"/>
    <property type="match status" value="1"/>
</dbReference>
<dbReference type="Gene3D" id="6.10.20.100">
    <property type="match status" value="1"/>
</dbReference>
<keyword evidence="5" id="KW-1185">Reference proteome</keyword>
<evidence type="ECO:0000313" key="4">
    <source>
        <dbReference type="EMBL" id="MBW6409292.1"/>
    </source>
</evidence>
<evidence type="ECO:0000256" key="2">
    <source>
        <dbReference type="ARBA" id="ARBA00022723"/>
    </source>
</evidence>
<dbReference type="InterPro" id="IPR042244">
    <property type="entry name" value="HypD_2_sf"/>
</dbReference>
<reference evidence="4 5" key="1">
    <citation type="submission" date="2021-07" db="EMBL/GenBank/DDBJ databases">
        <title>Clostridium weizhouense sp. nov., an anaerobic bacterium isolated from activated sludge of Petroleum wastewater.</title>
        <authorList>
            <person name="Li Q."/>
        </authorList>
    </citation>
    <scope>NUCLEOTIDE SEQUENCE [LARGE SCALE GENOMIC DNA]</scope>
    <source>
        <strain evidence="4 5">YB-6</strain>
    </source>
</reference>
<protein>
    <submittedName>
        <fullName evidence="4">Hydrogenase formation protein HypD</fullName>
    </submittedName>
</protein>
<dbReference type="Pfam" id="PF01924">
    <property type="entry name" value="HypD"/>
    <property type="match status" value="1"/>
</dbReference>
<dbReference type="InterPro" id="IPR002780">
    <property type="entry name" value="Hyd_form_HypD"/>
</dbReference>
<organism evidence="4 5">
    <name type="scientific">Clostridium weizhouense</name>
    <dbReference type="NCBI Taxonomy" id="2859781"/>
    <lineage>
        <taxon>Bacteria</taxon>
        <taxon>Bacillati</taxon>
        <taxon>Bacillota</taxon>
        <taxon>Clostridia</taxon>
        <taxon>Eubacteriales</taxon>
        <taxon>Clostridiaceae</taxon>
        <taxon>Clostridium</taxon>
    </lineage>
</organism>
<dbReference type="InterPro" id="IPR042243">
    <property type="entry name" value="HypD_1"/>
</dbReference>